<name>A0A180G830_PUCT1</name>
<sequence>MLTSTLVRSTRPSRREGHIGVSLAQSDRRRSCSTSGAVHHGLNLKLQVLLACPRGQNAVWFDLPATNLTAEAGQRQGWVRATQADSIDGLVKRDWLVGLTLSQTLVQHGRPVADGLPAAASQQRRVVEPASDPGRITVISDLSGLTARSSWNGSGPSNPNVMPTPPTHCVGMKAWSIQRHGLPSQPVLALASRPTKSMGQTCQQDPVGLTNHQARVQPDYTTGEVLRNDFGW</sequence>
<proteinExistence type="predicted"/>
<gene>
    <name evidence="1" type="ORF">PTTG_28899</name>
</gene>
<dbReference type="EMBL" id="ADAS02000151">
    <property type="protein sequence ID" value="OAV88855.1"/>
    <property type="molecule type" value="Genomic_DNA"/>
</dbReference>
<reference evidence="1" key="2">
    <citation type="submission" date="2016-05" db="EMBL/GenBank/DDBJ databases">
        <title>Comparative analysis highlights variable genome content of wheat rusts and divergence of the mating loci.</title>
        <authorList>
            <person name="Cuomo C.A."/>
            <person name="Bakkeren G."/>
            <person name="Szabo L."/>
            <person name="Khalil H."/>
            <person name="Joly D."/>
            <person name="Goldberg J."/>
            <person name="Young S."/>
            <person name="Zeng Q."/>
            <person name="Fellers J."/>
        </authorList>
    </citation>
    <scope>NUCLEOTIDE SEQUENCE [LARGE SCALE GENOMIC DNA]</scope>
    <source>
        <strain evidence="1">1-1 BBBD Race 1</strain>
    </source>
</reference>
<reference evidence="2 3" key="3">
    <citation type="journal article" date="2017" name="G3 (Bethesda)">
        <title>Comparative analysis highlights variable genome content of wheat rusts and divergence of the mating loci.</title>
        <authorList>
            <person name="Cuomo C.A."/>
            <person name="Bakkeren G."/>
            <person name="Khalil H.B."/>
            <person name="Panwar V."/>
            <person name="Joly D."/>
            <person name="Linning R."/>
            <person name="Sakthikumar S."/>
            <person name="Song X."/>
            <person name="Adiconis X."/>
            <person name="Fan L."/>
            <person name="Goldberg J.M."/>
            <person name="Levin J.Z."/>
            <person name="Young S."/>
            <person name="Zeng Q."/>
            <person name="Anikster Y."/>
            <person name="Bruce M."/>
            <person name="Wang M."/>
            <person name="Yin C."/>
            <person name="McCallum B."/>
            <person name="Szabo L.J."/>
            <person name="Hulbert S."/>
            <person name="Chen X."/>
            <person name="Fellers J.P."/>
        </authorList>
    </citation>
    <scope>NUCLEOTIDE SEQUENCE</scope>
    <source>
        <strain evidence="3">Isolate 1-1 / race 1 (BBBD)</strain>
        <strain evidence="2">isolate 1-1 / race 1 (BBBD)</strain>
    </source>
</reference>
<dbReference type="VEuPathDB" id="FungiDB:PTTG_28899"/>
<dbReference type="Proteomes" id="UP000005240">
    <property type="component" value="Unassembled WGS sequence"/>
</dbReference>
<evidence type="ECO:0000313" key="1">
    <source>
        <dbReference type="EMBL" id="OAV88855.1"/>
    </source>
</evidence>
<protein>
    <submittedName>
        <fullName evidence="1 2">Uncharacterized protein</fullName>
    </submittedName>
</protein>
<reference evidence="2" key="4">
    <citation type="submission" date="2025-05" db="UniProtKB">
        <authorList>
            <consortium name="EnsemblFungi"/>
        </authorList>
    </citation>
    <scope>IDENTIFICATION</scope>
    <source>
        <strain evidence="2">isolate 1-1 / race 1 (BBBD)</strain>
    </source>
</reference>
<reference evidence="1" key="1">
    <citation type="submission" date="2009-11" db="EMBL/GenBank/DDBJ databases">
        <authorList>
            <consortium name="The Broad Institute Genome Sequencing Platform"/>
            <person name="Ward D."/>
            <person name="Feldgarden M."/>
            <person name="Earl A."/>
            <person name="Young S.K."/>
            <person name="Zeng Q."/>
            <person name="Koehrsen M."/>
            <person name="Alvarado L."/>
            <person name="Berlin A."/>
            <person name="Bochicchio J."/>
            <person name="Borenstein D."/>
            <person name="Chapman S.B."/>
            <person name="Chen Z."/>
            <person name="Engels R."/>
            <person name="Freedman E."/>
            <person name="Gellesch M."/>
            <person name="Goldberg J."/>
            <person name="Griggs A."/>
            <person name="Gujja S."/>
            <person name="Heilman E."/>
            <person name="Heiman D."/>
            <person name="Hepburn T."/>
            <person name="Howarth C."/>
            <person name="Jen D."/>
            <person name="Larson L."/>
            <person name="Lewis B."/>
            <person name="Mehta T."/>
            <person name="Park D."/>
            <person name="Pearson M."/>
            <person name="Roberts A."/>
            <person name="Saif S."/>
            <person name="Shea T."/>
            <person name="Shenoy N."/>
            <person name="Sisk P."/>
            <person name="Stolte C."/>
            <person name="Sykes S."/>
            <person name="Thomson T."/>
            <person name="Walk T."/>
            <person name="White J."/>
            <person name="Yandava C."/>
            <person name="Izard J."/>
            <person name="Baranova O.V."/>
            <person name="Blanton J.M."/>
            <person name="Tanner A.C."/>
            <person name="Dewhirst F.E."/>
            <person name="Haas B."/>
            <person name="Nusbaum C."/>
            <person name="Birren B."/>
        </authorList>
    </citation>
    <scope>NUCLEOTIDE SEQUENCE [LARGE SCALE GENOMIC DNA]</scope>
    <source>
        <strain evidence="1">1-1 BBBD Race 1</strain>
    </source>
</reference>
<organism evidence="1">
    <name type="scientific">Puccinia triticina (isolate 1-1 / race 1 (BBBD))</name>
    <name type="common">Brown leaf rust fungus</name>
    <dbReference type="NCBI Taxonomy" id="630390"/>
    <lineage>
        <taxon>Eukaryota</taxon>
        <taxon>Fungi</taxon>
        <taxon>Dikarya</taxon>
        <taxon>Basidiomycota</taxon>
        <taxon>Pucciniomycotina</taxon>
        <taxon>Pucciniomycetes</taxon>
        <taxon>Pucciniales</taxon>
        <taxon>Pucciniaceae</taxon>
        <taxon>Puccinia</taxon>
    </lineage>
</organism>
<evidence type="ECO:0000313" key="2">
    <source>
        <dbReference type="EnsemblFungi" id="PTTG_28899-t43_1-p1"/>
    </source>
</evidence>
<keyword evidence="3" id="KW-1185">Reference proteome</keyword>
<dbReference type="AlphaFoldDB" id="A0A180G830"/>
<accession>A0A180G830</accession>
<evidence type="ECO:0000313" key="3">
    <source>
        <dbReference type="Proteomes" id="UP000005240"/>
    </source>
</evidence>
<dbReference type="EnsemblFungi" id="PTTG_28899-t43_1">
    <property type="protein sequence ID" value="PTTG_28899-t43_1-p1"/>
    <property type="gene ID" value="PTTG_28899"/>
</dbReference>